<proteinExistence type="predicted"/>
<organism evidence="4 5">
    <name type="scientific">Effrenium voratum</name>
    <dbReference type="NCBI Taxonomy" id="2562239"/>
    <lineage>
        <taxon>Eukaryota</taxon>
        <taxon>Sar</taxon>
        <taxon>Alveolata</taxon>
        <taxon>Dinophyceae</taxon>
        <taxon>Suessiales</taxon>
        <taxon>Symbiodiniaceae</taxon>
        <taxon>Effrenium</taxon>
    </lineage>
</organism>
<feature type="region of interest" description="Disordered" evidence="1">
    <location>
        <begin position="414"/>
        <end position="440"/>
    </location>
</feature>
<name>A0AA36MLU1_9DINO</name>
<evidence type="ECO:0000256" key="2">
    <source>
        <dbReference type="SAM" id="Phobius"/>
    </source>
</evidence>
<evidence type="ECO:0000256" key="1">
    <source>
        <dbReference type="SAM" id="MobiDB-lite"/>
    </source>
</evidence>
<feature type="transmembrane region" description="Helical" evidence="2">
    <location>
        <begin position="93"/>
        <end position="113"/>
    </location>
</feature>
<reference evidence="4" key="1">
    <citation type="submission" date="2023-08" db="EMBL/GenBank/DDBJ databases">
        <authorList>
            <person name="Chen Y."/>
            <person name="Shah S."/>
            <person name="Dougan E. K."/>
            <person name="Thang M."/>
            <person name="Chan C."/>
        </authorList>
    </citation>
    <scope>NUCLEOTIDE SEQUENCE</scope>
</reference>
<evidence type="ECO:0000313" key="4">
    <source>
        <dbReference type="EMBL" id="CAJ1376711.1"/>
    </source>
</evidence>
<feature type="region of interest" description="Disordered" evidence="1">
    <location>
        <begin position="628"/>
        <end position="655"/>
    </location>
</feature>
<protein>
    <submittedName>
        <fullName evidence="4">Uncharacterized protein</fullName>
    </submittedName>
</protein>
<keyword evidence="2" id="KW-0812">Transmembrane</keyword>
<dbReference type="Proteomes" id="UP001178507">
    <property type="component" value="Unassembled WGS sequence"/>
</dbReference>
<accession>A0AA36MLU1</accession>
<feature type="signal peptide" evidence="3">
    <location>
        <begin position="1"/>
        <end position="20"/>
    </location>
</feature>
<feature type="compositionally biased region" description="Basic residues" evidence="1">
    <location>
        <begin position="628"/>
        <end position="641"/>
    </location>
</feature>
<feature type="compositionally biased region" description="Low complexity" evidence="1">
    <location>
        <begin position="419"/>
        <end position="440"/>
    </location>
</feature>
<dbReference type="AlphaFoldDB" id="A0AA36MLU1"/>
<evidence type="ECO:0000256" key="3">
    <source>
        <dbReference type="SAM" id="SignalP"/>
    </source>
</evidence>
<evidence type="ECO:0000313" key="5">
    <source>
        <dbReference type="Proteomes" id="UP001178507"/>
    </source>
</evidence>
<keyword evidence="5" id="KW-1185">Reference proteome</keyword>
<keyword evidence="2" id="KW-1133">Transmembrane helix</keyword>
<feature type="chain" id="PRO_5041335363" evidence="3">
    <location>
        <begin position="21"/>
        <end position="655"/>
    </location>
</feature>
<comment type="caution">
    <text evidence="4">The sequence shown here is derived from an EMBL/GenBank/DDBJ whole genome shotgun (WGS) entry which is preliminary data.</text>
</comment>
<feature type="region of interest" description="Disordered" evidence="1">
    <location>
        <begin position="553"/>
        <end position="601"/>
    </location>
</feature>
<dbReference type="EMBL" id="CAUJNA010000413">
    <property type="protein sequence ID" value="CAJ1376711.1"/>
    <property type="molecule type" value="Genomic_DNA"/>
</dbReference>
<keyword evidence="3" id="KW-0732">Signal</keyword>
<feature type="transmembrane region" description="Helical" evidence="2">
    <location>
        <begin position="60"/>
        <end position="81"/>
    </location>
</feature>
<keyword evidence="2" id="KW-0472">Membrane</keyword>
<gene>
    <name evidence="4" type="ORF">EVOR1521_LOCUS5701</name>
</gene>
<sequence length="655" mass="71060">MAVSLALVNTLACLVLGTHAWWLRTKGSQHFADVWSLLTRKGEAPTPQAKVMTEKAGVKLFNVICKVCVQSALLACTLSSMMASTCGGGTLQVLVMIIMYGACSLVATDFVPLTPQNCGSIALSGHVLLLISVLCPFSSDLEFLIMGGVRALLRALGGVLLLDPKKVLGSNVVISLASLWKLVRASQALGEASRCLLVPAVLSELICVGQILLLVMLVQRFVEENTEVRLEALDTIGKSHARRNLLSVLVDADITLDSNLRICGPSNKAQHFFAPDLGANESVKGMKLYRLVAEADRAKLRDFLNRVSINSETCETVDITSESSMSLQGGGNPASSMSIQMGKSGRVLQIFHASIPVADASTKPRHLVGIQEHFSAATRPEVQDIAEPDLVMDGYDAEQMYLSTQNLAEQQMGFEGRRPPSTGSRGSRGSQRSASSASSLRSSVAGLPEVGSISFIFNGYSAGLSIVEATLRFDNFDDKTQEPARVPEMKHWIRSKHWDQFRNWVQTETQRCCGGQPDQTRNFEGPLEFYYPGQPEMTLVAGSVTVTRVHNDWDSESENEEAEEEAAEEDAPVADGEGGSGARVAQAAEESQDVFDNPFIDGDPNAEVDALLVEVECKAFSQYRSLSKRKSGRRYGHLHRQKPLEPSLDAIQEGP</sequence>
<feature type="compositionally biased region" description="Acidic residues" evidence="1">
    <location>
        <begin position="554"/>
        <end position="572"/>
    </location>
</feature>